<dbReference type="RefSeq" id="XP_014150976.1">
    <property type="nucleotide sequence ID" value="XM_014295501.1"/>
</dbReference>
<protein>
    <submittedName>
        <fullName evidence="1">Uncharacterized protein</fullName>
    </submittedName>
</protein>
<accession>A0A0L0FJY4</accession>
<organism evidence="1 2">
    <name type="scientific">Sphaeroforma arctica JP610</name>
    <dbReference type="NCBI Taxonomy" id="667725"/>
    <lineage>
        <taxon>Eukaryota</taxon>
        <taxon>Ichthyosporea</taxon>
        <taxon>Ichthyophonida</taxon>
        <taxon>Sphaeroforma</taxon>
    </lineage>
</organism>
<sequence>MPTVNSKDIKTTIILESKVDWLPWKTQTILSVNCEGISDILTNPTAPRGSRWTCKQVAEAYRIINRTLSPLLQTEISQFSESPWDAFAALQQKFEALTEDDLQDLEAKLNRITQERNEPYATLISRLNTSLVKFKNAGRVKSDNSLCAILPQAVHDDNQTVKITLKTPAMMAMSYGDLTSYLTALDPDESDPSTIVHGAHSAISSDNCAFCNNRGHSIILHFNSIVVDGDVLFQDLEPYARTEAEWIHLVYQTPWIAPAWKAIIIFYWTIGARYDSIYWIDSHRDLAFMDSTYTITVKLIKRKRGPRSKVPDRCQCAYPKKTYALLQRELPGNRMHEQVCQLQCRDKSIDLLRAEFKRPGLEENLLTAIKWHGFRRGVVQSCCSLNAPESTIADILCVQQPSLRSYISFRPPNSADVLFNGKLLPCFPVMPVGD</sequence>
<evidence type="ECO:0000313" key="2">
    <source>
        <dbReference type="Proteomes" id="UP000054560"/>
    </source>
</evidence>
<evidence type="ECO:0000313" key="1">
    <source>
        <dbReference type="EMBL" id="KNC77074.1"/>
    </source>
</evidence>
<dbReference type="Proteomes" id="UP000054560">
    <property type="component" value="Unassembled WGS sequence"/>
</dbReference>
<gene>
    <name evidence="1" type="ORF">SARC_10455</name>
</gene>
<reference evidence="1 2" key="1">
    <citation type="submission" date="2011-02" db="EMBL/GenBank/DDBJ databases">
        <title>The Genome Sequence of Sphaeroforma arctica JP610.</title>
        <authorList>
            <consortium name="The Broad Institute Genome Sequencing Platform"/>
            <person name="Russ C."/>
            <person name="Cuomo C."/>
            <person name="Young S.K."/>
            <person name="Zeng Q."/>
            <person name="Gargeya S."/>
            <person name="Alvarado L."/>
            <person name="Berlin A."/>
            <person name="Chapman S.B."/>
            <person name="Chen Z."/>
            <person name="Freedman E."/>
            <person name="Gellesch M."/>
            <person name="Goldberg J."/>
            <person name="Griggs A."/>
            <person name="Gujja S."/>
            <person name="Heilman E."/>
            <person name="Heiman D."/>
            <person name="Howarth C."/>
            <person name="Mehta T."/>
            <person name="Neiman D."/>
            <person name="Pearson M."/>
            <person name="Roberts A."/>
            <person name="Saif S."/>
            <person name="Shea T."/>
            <person name="Shenoy N."/>
            <person name="Sisk P."/>
            <person name="Stolte C."/>
            <person name="Sykes S."/>
            <person name="White J."/>
            <person name="Yandava C."/>
            <person name="Burger G."/>
            <person name="Gray M.W."/>
            <person name="Holland P.W.H."/>
            <person name="King N."/>
            <person name="Lang F.B.F."/>
            <person name="Roger A.J."/>
            <person name="Ruiz-Trillo I."/>
            <person name="Haas B."/>
            <person name="Nusbaum C."/>
            <person name="Birren B."/>
        </authorList>
    </citation>
    <scope>NUCLEOTIDE SEQUENCE [LARGE SCALE GENOMIC DNA]</scope>
    <source>
        <strain evidence="1 2">JP610</strain>
    </source>
</reference>
<dbReference type="AlphaFoldDB" id="A0A0L0FJY4"/>
<dbReference type="GeneID" id="25910959"/>
<proteinExistence type="predicted"/>
<dbReference type="EMBL" id="KQ242852">
    <property type="protein sequence ID" value="KNC77074.1"/>
    <property type="molecule type" value="Genomic_DNA"/>
</dbReference>
<keyword evidence="2" id="KW-1185">Reference proteome</keyword>
<name>A0A0L0FJY4_9EUKA</name>